<dbReference type="Proteomes" id="UP000316270">
    <property type="component" value="Chromosome 1"/>
</dbReference>
<dbReference type="AlphaFoldDB" id="A0A517KYS3"/>
<sequence length="224" mass="25647">MDRNVFRYLKDGDSRHPQDSAKMDWDDFRDPANGFIKAFIFTPRMRIHKGEEPTPPGQLHYPRQVNALIHKVKQILPALRPTVAEIIDYAPWQMSLEGVELAPDNPRGKFIIRYDPIFVEKSCQGPRMSGFELWAEAAYPKAWAAQWVAANQPHNKRGGVQHLSDYCHHQVCPHVVDSLPVGELQCFRKRSPPICSKTLSYFHGKAALPMLCLSKNIQATNYDR</sequence>
<gene>
    <name evidence="1" type="ORF">FKW77_010900</name>
</gene>
<proteinExistence type="predicted"/>
<evidence type="ECO:0000313" key="1">
    <source>
        <dbReference type="EMBL" id="QDS68533.1"/>
    </source>
</evidence>
<organism evidence="1 2">
    <name type="scientific">Venturia effusa</name>
    <dbReference type="NCBI Taxonomy" id="50376"/>
    <lineage>
        <taxon>Eukaryota</taxon>
        <taxon>Fungi</taxon>
        <taxon>Dikarya</taxon>
        <taxon>Ascomycota</taxon>
        <taxon>Pezizomycotina</taxon>
        <taxon>Dothideomycetes</taxon>
        <taxon>Pleosporomycetidae</taxon>
        <taxon>Venturiales</taxon>
        <taxon>Venturiaceae</taxon>
        <taxon>Venturia</taxon>
    </lineage>
</organism>
<protein>
    <submittedName>
        <fullName evidence="1">Uncharacterized protein</fullName>
    </submittedName>
</protein>
<name>A0A517KYS3_9PEZI</name>
<reference evidence="1 2" key="1">
    <citation type="submission" date="2019-07" db="EMBL/GenBank/DDBJ databases">
        <title>Finished genome of Venturia effusa.</title>
        <authorList>
            <person name="Young C.A."/>
            <person name="Cox M.P."/>
            <person name="Ganley A.R.D."/>
            <person name="David W.J."/>
        </authorList>
    </citation>
    <scope>NUCLEOTIDE SEQUENCE [LARGE SCALE GENOMIC DNA]</scope>
    <source>
        <strain evidence="2">albino</strain>
    </source>
</reference>
<dbReference type="OrthoDB" id="10576463at2759"/>
<evidence type="ECO:0000313" key="2">
    <source>
        <dbReference type="Proteomes" id="UP000316270"/>
    </source>
</evidence>
<dbReference type="EMBL" id="CP042185">
    <property type="protein sequence ID" value="QDS68533.1"/>
    <property type="molecule type" value="Genomic_DNA"/>
</dbReference>
<accession>A0A517KYS3</accession>
<keyword evidence="2" id="KW-1185">Reference proteome</keyword>